<sequence length="494" mass="57299">KAFENLCSVRSNQVKRMGRMMSKVMKKLSADGPKRILMLGLDNAVRSVVYLPFHFARMYRLQQNIPMTQTFCLTHIVLDDLTIISLSLLNGFLAWNSFLTLWSRELNSIKTSTIKIEIVFSLLVAIVYATLHGVDAKSCIDYKLCLNSLSDSFILKKNPEDHEQQIRVQFYAMGIEDDEKHETNVGLVESKIDIDLWCDFITILTILITSALSFCFYALAFKQKIQITNSDSYRIVRNSILKNRRQINNEQYVENFKHDKSIQNEHKTEKSVAVVPTYIIPQHINPSVNTARSSSVRHCPEKETKQIQYQPSLTSLSTTKFMKNKILPNSNETNQIGVVLLKNDHNYLEASSLLSTTHDHVKQHNMNRLRDQLMCPLKYINNQPFYFKESNIQHQSPPPIRSGTMNNTRRSYKKYLQLCNIFQTNFVISIGFLLCVSPFSMYILDVYQRRLIDLNSCAILKALSYFLALWIPITITVCDLTIRQNMQRWFIKDF</sequence>
<keyword evidence="1" id="KW-1133">Transmembrane helix</keyword>
<accession>A0A8S2H4E8</accession>
<protein>
    <submittedName>
        <fullName evidence="3">Uncharacterized protein</fullName>
    </submittedName>
</protein>
<keyword evidence="1" id="KW-0472">Membrane</keyword>
<dbReference type="Proteomes" id="UP000682733">
    <property type="component" value="Unassembled WGS sequence"/>
</dbReference>
<feature type="transmembrane region" description="Helical" evidence="1">
    <location>
        <begin position="83"/>
        <end position="102"/>
    </location>
</feature>
<keyword evidence="1" id="KW-0812">Transmembrane</keyword>
<reference evidence="3" key="1">
    <citation type="submission" date="2021-02" db="EMBL/GenBank/DDBJ databases">
        <authorList>
            <person name="Nowell W R."/>
        </authorList>
    </citation>
    <scope>NUCLEOTIDE SEQUENCE</scope>
</reference>
<feature type="transmembrane region" description="Helical" evidence="1">
    <location>
        <begin position="418"/>
        <end position="443"/>
    </location>
</feature>
<feature type="transmembrane region" description="Helical" evidence="1">
    <location>
        <begin position="463"/>
        <end position="482"/>
    </location>
</feature>
<evidence type="ECO:0000256" key="1">
    <source>
        <dbReference type="SAM" id="Phobius"/>
    </source>
</evidence>
<dbReference type="EMBL" id="CAJOBA010001503">
    <property type="protein sequence ID" value="CAF3599383.1"/>
    <property type="molecule type" value="Genomic_DNA"/>
</dbReference>
<organism evidence="3 4">
    <name type="scientific">Didymodactylos carnosus</name>
    <dbReference type="NCBI Taxonomy" id="1234261"/>
    <lineage>
        <taxon>Eukaryota</taxon>
        <taxon>Metazoa</taxon>
        <taxon>Spiralia</taxon>
        <taxon>Gnathifera</taxon>
        <taxon>Rotifera</taxon>
        <taxon>Eurotatoria</taxon>
        <taxon>Bdelloidea</taxon>
        <taxon>Philodinida</taxon>
        <taxon>Philodinidae</taxon>
        <taxon>Didymodactylos</taxon>
    </lineage>
</organism>
<evidence type="ECO:0000313" key="2">
    <source>
        <dbReference type="EMBL" id="CAF0815342.1"/>
    </source>
</evidence>
<feature type="non-terminal residue" evidence="3">
    <location>
        <position position="1"/>
    </location>
</feature>
<evidence type="ECO:0000313" key="4">
    <source>
        <dbReference type="Proteomes" id="UP000682733"/>
    </source>
</evidence>
<evidence type="ECO:0000313" key="3">
    <source>
        <dbReference type="EMBL" id="CAF3599383.1"/>
    </source>
</evidence>
<proteinExistence type="predicted"/>
<gene>
    <name evidence="2" type="ORF">OVA965_LOCUS5363</name>
    <name evidence="3" type="ORF">TMI583_LOCUS5361</name>
</gene>
<name>A0A8S2H4E8_9BILA</name>
<dbReference type="AlphaFoldDB" id="A0A8S2H4E8"/>
<dbReference type="EMBL" id="CAJNOK010001503">
    <property type="protein sequence ID" value="CAF0815342.1"/>
    <property type="molecule type" value="Genomic_DNA"/>
</dbReference>
<feature type="transmembrane region" description="Helical" evidence="1">
    <location>
        <begin position="114"/>
        <end position="134"/>
    </location>
</feature>
<feature type="transmembrane region" description="Helical" evidence="1">
    <location>
        <begin position="200"/>
        <end position="220"/>
    </location>
</feature>
<comment type="caution">
    <text evidence="3">The sequence shown here is derived from an EMBL/GenBank/DDBJ whole genome shotgun (WGS) entry which is preliminary data.</text>
</comment>
<dbReference type="Proteomes" id="UP000677228">
    <property type="component" value="Unassembled WGS sequence"/>
</dbReference>